<dbReference type="VEuPathDB" id="PlasmoDB:POWCR01_130018600"/>
<dbReference type="CDD" id="cd00340">
    <property type="entry name" value="GSH_Peroxidase"/>
    <property type="match status" value="1"/>
</dbReference>
<dbReference type="OrthoDB" id="446890at2759"/>
<protein>
    <recommendedName>
        <fullName evidence="5">Glutathione peroxidase</fullName>
    </recommendedName>
</protein>
<dbReference type="GO" id="GO:0004601">
    <property type="term" value="F:peroxidase activity"/>
    <property type="evidence" value="ECO:0007669"/>
    <property type="project" value="UniProtKB-KW"/>
</dbReference>
<keyword evidence="2 5" id="KW-0575">Peroxidase</keyword>
<sequence length="201" mass="23234">MRGLVYLLISVAFLFLSLNMTMGMFAFFKKITVLKSQLRPSLYDYEVQKLDGTTVPMSLYKNKVLLIFNSASKCGLTKNHVKQFNDLYERLHGKGLEILAFPTRQFLNQEFQNSCDIRAFNEQKNIKYEVFAPVEVNGDNTHELFKYLKANCDTMHNADGTLENIGWNFGKFLINKEGQVVAYFSPRINPLDLENHIMQLL</sequence>
<dbReference type="PROSITE" id="PS51355">
    <property type="entry name" value="GLUTATHIONE_PEROXID_3"/>
    <property type="match status" value="1"/>
</dbReference>
<name>A0A1D3TM87_PLAOA</name>
<dbReference type="PANTHER" id="PTHR11592">
    <property type="entry name" value="GLUTATHIONE PEROXIDASE"/>
    <property type="match status" value="1"/>
</dbReference>
<dbReference type="Pfam" id="PF00255">
    <property type="entry name" value="GSHPx"/>
    <property type="match status" value="1"/>
</dbReference>
<evidence type="ECO:0000256" key="2">
    <source>
        <dbReference type="ARBA" id="ARBA00022559"/>
    </source>
</evidence>
<dbReference type="SUPFAM" id="SSF52833">
    <property type="entry name" value="Thioredoxin-like"/>
    <property type="match status" value="1"/>
</dbReference>
<keyword evidence="6" id="KW-0812">Transmembrane</keyword>
<dbReference type="FunFam" id="3.40.30.10:FF:000314">
    <property type="entry name" value="Glutathione peroxidase"/>
    <property type="match status" value="1"/>
</dbReference>
<evidence type="ECO:0000256" key="3">
    <source>
        <dbReference type="ARBA" id="ARBA00023002"/>
    </source>
</evidence>
<evidence type="ECO:0000256" key="1">
    <source>
        <dbReference type="ARBA" id="ARBA00006926"/>
    </source>
</evidence>
<evidence type="ECO:0000256" key="4">
    <source>
        <dbReference type="PIRSR" id="PIRSR000303-1"/>
    </source>
</evidence>
<keyword evidence="3 5" id="KW-0560">Oxidoreductase</keyword>
<comment type="similarity">
    <text evidence="1 5">Belongs to the glutathione peroxidase family.</text>
</comment>
<dbReference type="InterPro" id="IPR000889">
    <property type="entry name" value="Glutathione_peroxidase"/>
</dbReference>
<dbReference type="Proteomes" id="UP000242942">
    <property type="component" value="Chromosome 13"/>
</dbReference>
<dbReference type="Gene3D" id="3.40.30.10">
    <property type="entry name" value="Glutaredoxin"/>
    <property type="match status" value="1"/>
</dbReference>
<dbReference type="PIRSF" id="PIRSF000303">
    <property type="entry name" value="Glutathion_perox"/>
    <property type="match status" value="1"/>
</dbReference>
<accession>A0A1D3TM87</accession>
<organism evidence="7 8">
    <name type="scientific">Plasmodium ovale</name>
    <name type="common">malaria parasite P. ovale</name>
    <dbReference type="NCBI Taxonomy" id="36330"/>
    <lineage>
        <taxon>Eukaryota</taxon>
        <taxon>Sar</taxon>
        <taxon>Alveolata</taxon>
        <taxon>Apicomplexa</taxon>
        <taxon>Aconoidasida</taxon>
        <taxon>Haemosporida</taxon>
        <taxon>Plasmodiidae</taxon>
        <taxon>Plasmodium</taxon>
        <taxon>Plasmodium (Plasmodium)</taxon>
    </lineage>
</organism>
<proteinExistence type="inferred from homology"/>
<dbReference type="VEuPathDB" id="PlasmoDB:PocGH01_13022000"/>
<dbReference type="AlphaFoldDB" id="A0A1D3TM87"/>
<feature type="transmembrane region" description="Helical" evidence="6">
    <location>
        <begin position="6"/>
        <end position="28"/>
    </location>
</feature>
<feature type="active site" evidence="4">
    <location>
        <position position="74"/>
    </location>
</feature>
<dbReference type="GO" id="GO:0006979">
    <property type="term" value="P:response to oxidative stress"/>
    <property type="evidence" value="ECO:0007669"/>
    <property type="project" value="InterPro"/>
</dbReference>
<dbReference type="PRINTS" id="PR01011">
    <property type="entry name" value="GLUTPROXDASE"/>
</dbReference>
<evidence type="ECO:0000256" key="6">
    <source>
        <dbReference type="SAM" id="Phobius"/>
    </source>
</evidence>
<reference evidence="7 8" key="1">
    <citation type="submission" date="2016-06" db="EMBL/GenBank/DDBJ databases">
        <authorList>
            <consortium name="Pathogen Informatics"/>
        </authorList>
    </citation>
    <scope>NUCLEOTIDE SEQUENCE [LARGE SCALE GENOMIC DNA]</scope>
    <source>
        <strain evidence="7">PocGH01</strain>
    </source>
</reference>
<dbReference type="PANTHER" id="PTHR11592:SF78">
    <property type="entry name" value="GLUTATHIONE PEROXIDASE"/>
    <property type="match status" value="1"/>
</dbReference>
<keyword evidence="6" id="KW-1133">Transmembrane helix</keyword>
<gene>
    <name evidence="7" type="primary">PocGH01_13022000</name>
    <name evidence="7" type="ORF">POCGH01_13022000</name>
</gene>
<keyword evidence="8" id="KW-1185">Reference proteome</keyword>
<evidence type="ECO:0000313" key="7">
    <source>
        <dbReference type="EMBL" id="SCP06048.1"/>
    </source>
</evidence>
<keyword evidence="6" id="KW-0472">Membrane</keyword>
<evidence type="ECO:0000256" key="5">
    <source>
        <dbReference type="RuleBase" id="RU000499"/>
    </source>
</evidence>
<dbReference type="EMBL" id="LT594594">
    <property type="protein sequence ID" value="SCP06048.1"/>
    <property type="molecule type" value="Genomic_DNA"/>
</dbReference>
<evidence type="ECO:0000313" key="8">
    <source>
        <dbReference type="Proteomes" id="UP000242942"/>
    </source>
</evidence>
<dbReference type="InterPro" id="IPR036249">
    <property type="entry name" value="Thioredoxin-like_sf"/>
</dbReference>